<dbReference type="Gene3D" id="3.30.9.10">
    <property type="entry name" value="D-Amino Acid Oxidase, subunit A, domain 2"/>
    <property type="match status" value="1"/>
</dbReference>
<accession>A0A919BYF2</accession>
<dbReference type="RefSeq" id="WP_190044493.1">
    <property type="nucleotide sequence ID" value="NZ_BNBE01000004.1"/>
</dbReference>
<evidence type="ECO:0000259" key="2">
    <source>
        <dbReference type="Pfam" id="PF01494"/>
    </source>
</evidence>
<protein>
    <submittedName>
        <fullName evidence="3">4-hydroxybenzoate 3-monooxygenase</fullName>
    </submittedName>
</protein>
<keyword evidence="1" id="KW-0560">Oxidoreductase</keyword>
<dbReference type="EMBL" id="BNBE01000004">
    <property type="protein sequence ID" value="GHG25574.1"/>
    <property type="molecule type" value="Genomic_DNA"/>
</dbReference>
<dbReference type="SUPFAM" id="SSF54373">
    <property type="entry name" value="FAD-linked reductases, C-terminal domain"/>
    <property type="match status" value="1"/>
</dbReference>
<proteinExistence type="predicted"/>
<keyword evidence="4" id="KW-1185">Reference proteome</keyword>
<dbReference type="Proteomes" id="UP000632849">
    <property type="component" value="Unassembled WGS sequence"/>
</dbReference>
<evidence type="ECO:0000313" key="4">
    <source>
        <dbReference type="Proteomes" id="UP000632849"/>
    </source>
</evidence>
<dbReference type="Pfam" id="PF01494">
    <property type="entry name" value="FAD_binding_3"/>
    <property type="match status" value="1"/>
</dbReference>
<reference evidence="3" key="1">
    <citation type="journal article" date="2014" name="Int. J. Syst. Evol. Microbiol.">
        <title>Complete genome sequence of Corynebacterium casei LMG S-19264T (=DSM 44701T), isolated from a smear-ripened cheese.</title>
        <authorList>
            <consortium name="US DOE Joint Genome Institute (JGI-PGF)"/>
            <person name="Walter F."/>
            <person name="Albersmeier A."/>
            <person name="Kalinowski J."/>
            <person name="Ruckert C."/>
        </authorList>
    </citation>
    <scope>NUCLEOTIDE SEQUENCE</scope>
    <source>
        <strain evidence="3">JCM 4122</strain>
    </source>
</reference>
<dbReference type="InterPro" id="IPR036188">
    <property type="entry name" value="FAD/NAD-bd_sf"/>
</dbReference>
<dbReference type="NCBIfam" id="NF006091">
    <property type="entry name" value="PRK08243.1"/>
    <property type="match status" value="1"/>
</dbReference>
<name>A0A919BYF2_STRFL</name>
<comment type="caution">
    <text evidence="3">The sequence shown here is derived from an EMBL/GenBank/DDBJ whole genome shotgun (WGS) entry which is preliminary data.</text>
</comment>
<dbReference type="PANTHER" id="PTHR43476:SF5">
    <property type="entry name" value="FAD-DEPENDENT MONOOXYGENASE"/>
    <property type="match status" value="1"/>
</dbReference>
<organism evidence="3 4">
    <name type="scientific">Streptomyces filamentosus</name>
    <name type="common">Streptomyces roseosporus</name>
    <dbReference type="NCBI Taxonomy" id="67294"/>
    <lineage>
        <taxon>Bacteria</taxon>
        <taxon>Bacillati</taxon>
        <taxon>Actinomycetota</taxon>
        <taxon>Actinomycetes</taxon>
        <taxon>Kitasatosporales</taxon>
        <taxon>Streptomycetaceae</taxon>
        <taxon>Streptomyces</taxon>
    </lineage>
</organism>
<dbReference type="PRINTS" id="PR00420">
    <property type="entry name" value="RNGMNOXGNASE"/>
</dbReference>
<reference evidence="3" key="2">
    <citation type="submission" date="2020-09" db="EMBL/GenBank/DDBJ databases">
        <authorList>
            <person name="Sun Q."/>
            <person name="Ohkuma M."/>
        </authorList>
    </citation>
    <scope>NUCLEOTIDE SEQUENCE</scope>
    <source>
        <strain evidence="3">JCM 4122</strain>
    </source>
</reference>
<evidence type="ECO:0000313" key="3">
    <source>
        <dbReference type="EMBL" id="GHG25574.1"/>
    </source>
</evidence>
<dbReference type="AlphaFoldDB" id="A0A919BYF2"/>
<dbReference type="SUPFAM" id="SSF51905">
    <property type="entry name" value="FAD/NAD(P)-binding domain"/>
    <property type="match status" value="1"/>
</dbReference>
<gene>
    <name evidence="3" type="primary">pobA</name>
    <name evidence="3" type="ORF">GCM10017667_72100</name>
</gene>
<feature type="domain" description="FAD-binding" evidence="2">
    <location>
        <begin position="12"/>
        <end position="351"/>
    </location>
</feature>
<dbReference type="GO" id="GO:0071949">
    <property type="term" value="F:FAD binding"/>
    <property type="evidence" value="ECO:0007669"/>
    <property type="project" value="InterPro"/>
</dbReference>
<sequence length="404" mass="44683">MADVPVDSITSVPVAVVGAGPAGLMLAHLLGRAGVETIALDTRTRHEIETTQRAGILEADVARDLVGTGVSDRILREGHEHEGVELRSAGRSYRIDFQELVGASVWLYPQTDVFTDLADARERDGGTVHFGIRDTEVLDVTTDAPRVRYTAPDGTRHEIRARYVVGADGSRGTCRDLVPEDRRVRYGAEYPFAWFGILAEAPASAPELVYARSEHGFALISQRTESVQRMYFQCAPDESADAWSDDRIWETLQARVAGEDGFRLKEGPVTEKTVLRFRSFVQEPMRWGSLLLAGDAAHTVPPTGARGLNLALHDVKILADVLARALGGGGEAALEEYQPRALRRVWRAQHFSYWMTQLLHTAPGASPFDLRRQLGEFDHVVGTRAGRTHLAEQYTGWPAREHDR</sequence>
<dbReference type="InterPro" id="IPR002938">
    <property type="entry name" value="FAD-bd"/>
</dbReference>
<dbReference type="PANTHER" id="PTHR43476">
    <property type="entry name" value="3-(3-HYDROXY-PHENYL)PROPIONATE/3-HYDROXYCINNAMIC ACID HYDROXYLASE"/>
    <property type="match status" value="1"/>
</dbReference>
<dbReference type="InterPro" id="IPR050631">
    <property type="entry name" value="PheA/TfdB_FAD_monoxygenase"/>
</dbReference>
<evidence type="ECO:0000256" key="1">
    <source>
        <dbReference type="ARBA" id="ARBA00023002"/>
    </source>
</evidence>
<dbReference type="Gene3D" id="3.50.50.60">
    <property type="entry name" value="FAD/NAD(P)-binding domain"/>
    <property type="match status" value="1"/>
</dbReference>
<dbReference type="GO" id="GO:0016491">
    <property type="term" value="F:oxidoreductase activity"/>
    <property type="evidence" value="ECO:0007669"/>
    <property type="project" value="UniProtKB-KW"/>
</dbReference>